<dbReference type="AlphaFoldDB" id="M8BB94"/>
<feature type="region of interest" description="Disordered" evidence="2">
    <location>
        <begin position="174"/>
        <end position="194"/>
    </location>
</feature>
<comment type="similarity">
    <text evidence="1">Belongs to the protein kinase superfamily. CK1 Ser/Thr protein kinase family. Casein kinase I subfamily.</text>
</comment>
<dbReference type="InterPro" id="IPR011009">
    <property type="entry name" value="Kinase-like_dom_sf"/>
</dbReference>
<evidence type="ECO:0000256" key="1">
    <source>
        <dbReference type="ARBA" id="ARBA00005926"/>
    </source>
</evidence>
<evidence type="ECO:0000256" key="2">
    <source>
        <dbReference type="SAM" id="MobiDB-lite"/>
    </source>
</evidence>
<evidence type="ECO:0008006" key="4">
    <source>
        <dbReference type="Google" id="ProtNLM"/>
    </source>
</evidence>
<dbReference type="SUPFAM" id="SSF56112">
    <property type="entry name" value="Protein kinase-like (PK-like)"/>
    <property type="match status" value="1"/>
</dbReference>
<feature type="region of interest" description="Disordered" evidence="2">
    <location>
        <begin position="211"/>
        <end position="232"/>
    </location>
</feature>
<dbReference type="InterPro" id="IPR050235">
    <property type="entry name" value="CK1_Ser-Thr_kinase"/>
</dbReference>
<feature type="compositionally biased region" description="Basic and acidic residues" evidence="2">
    <location>
        <begin position="223"/>
        <end position="232"/>
    </location>
</feature>
<sequence>MGVNTPGCMHGLKAATKKQKYDKISEKKLSTPIEVLCKTHPVEFASYFHYCHSLTFDQRPDYGFLRRLFRDLSDREGHQFDHVFDWTLLKCKQTQKVKAQQQDPGVSSRPVAKNMDKHQVSGLHAAEASCQLEAEQRPVIRMQIRSTAENSRSNNQHSDKLRVSASTDKELLQSTSFGHAGAPRKNTGDTVCPAKQRALTPGLVAIGTTIRPNAHAQGPGYHDPPRSLDDMEAPQRLRLQRSAPIGERPANEDKEEASLWASAGALGLRAITPRHGMSINSKAVSAS</sequence>
<accession>M8BB94</accession>
<dbReference type="EnsemblPlants" id="EMT04018">
    <property type="protein sequence ID" value="EMT04018"/>
    <property type="gene ID" value="F775_06869"/>
</dbReference>
<proteinExistence type="inferred from homology"/>
<organism evidence="3">
    <name type="scientific">Aegilops tauschii</name>
    <name type="common">Tausch's goatgrass</name>
    <name type="synonym">Aegilops squarrosa</name>
    <dbReference type="NCBI Taxonomy" id="37682"/>
    <lineage>
        <taxon>Eukaryota</taxon>
        <taxon>Viridiplantae</taxon>
        <taxon>Streptophyta</taxon>
        <taxon>Embryophyta</taxon>
        <taxon>Tracheophyta</taxon>
        <taxon>Spermatophyta</taxon>
        <taxon>Magnoliopsida</taxon>
        <taxon>Liliopsida</taxon>
        <taxon>Poales</taxon>
        <taxon>Poaceae</taxon>
        <taxon>BOP clade</taxon>
        <taxon>Pooideae</taxon>
        <taxon>Triticodae</taxon>
        <taxon>Triticeae</taxon>
        <taxon>Triticinae</taxon>
        <taxon>Aegilops</taxon>
    </lineage>
</organism>
<dbReference type="PANTHER" id="PTHR11909">
    <property type="entry name" value="CASEIN KINASE-RELATED"/>
    <property type="match status" value="1"/>
</dbReference>
<protein>
    <recommendedName>
        <fullName evidence="4">Casein kinase I</fullName>
    </recommendedName>
</protein>
<name>M8BB94_AEGTA</name>
<reference evidence="3" key="1">
    <citation type="submission" date="2015-06" db="UniProtKB">
        <authorList>
            <consortium name="EnsemblPlants"/>
        </authorList>
    </citation>
    <scope>IDENTIFICATION</scope>
</reference>
<dbReference type="Gene3D" id="1.10.510.10">
    <property type="entry name" value="Transferase(Phosphotransferase) domain 1"/>
    <property type="match status" value="1"/>
</dbReference>
<evidence type="ECO:0000313" key="3">
    <source>
        <dbReference type="EnsemblPlants" id="EMT04018"/>
    </source>
</evidence>